<proteinExistence type="predicted"/>
<keyword evidence="2" id="KW-1185">Reference proteome</keyword>
<feature type="non-terminal residue" evidence="1">
    <location>
        <position position="1"/>
    </location>
</feature>
<sequence length="180" mass="20885">IIFTTPFTPETFRYEDKVKRRRTIRNSQVSHHKVQQKPQLTVNTNPSIPTMRKMGNKDYWSTYKIPDQYEVETNLAGLSIRYKTQYQQAGNINFKISWINSCGNILSSISTTSASDVGTKFLMDICNKPNTRISGIFLFGFDIDCLHKARIKIPTNRKHSYTELKSSSQKNNESHWQQKT</sequence>
<name>A0ACA9RL84_9GLOM</name>
<dbReference type="EMBL" id="CAJVQC010057401">
    <property type="protein sequence ID" value="CAG8797563.1"/>
    <property type="molecule type" value="Genomic_DNA"/>
</dbReference>
<organism evidence="1 2">
    <name type="scientific">Racocetra persica</name>
    <dbReference type="NCBI Taxonomy" id="160502"/>
    <lineage>
        <taxon>Eukaryota</taxon>
        <taxon>Fungi</taxon>
        <taxon>Fungi incertae sedis</taxon>
        <taxon>Mucoromycota</taxon>
        <taxon>Glomeromycotina</taxon>
        <taxon>Glomeromycetes</taxon>
        <taxon>Diversisporales</taxon>
        <taxon>Gigasporaceae</taxon>
        <taxon>Racocetra</taxon>
    </lineage>
</organism>
<protein>
    <submittedName>
        <fullName evidence="1">22215_t:CDS:1</fullName>
    </submittedName>
</protein>
<accession>A0ACA9RL84</accession>
<reference evidence="1" key="1">
    <citation type="submission" date="2021-06" db="EMBL/GenBank/DDBJ databases">
        <authorList>
            <person name="Kallberg Y."/>
            <person name="Tangrot J."/>
            <person name="Rosling A."/>
        </authorList>
    </citation>
    <scope>NUCLEOTIDE SEQUENCE</scope>
    <source>
        <strain evidence="1">MA461A</strain>
    </source>
</reference>
<evidence type="ECO:0000313" key="1">
    <source>
        <dbReference type="EMBL" id="CAG8797563.1"/>
    </source>
</evidence>
<dbReference type="Proteomes" id="UP000789920">
    <property type="component" value="Unassembled WGS sequence"/>
</dbReference>
<comment type="caution">
    <text evidence="1">The sequence shown here is derived from an EMBL/GenBank/DDBJ whole genome shotgun (WGS) entry which is preliminary data.</text>
</comment>
<gene>
    <name evidence="1" type="ORF">RPERSI_LOCUS20367</name>
</gene>
<evidence type="ECO:0000313" key="2">
    <source>
        <dbReference type="Proteomes" id="UP000789920"/>
    </source>
</evidence>